<accession>A0AAW0FPV4</accession>
<evidence type="ECO:0000256" key="4">
    <source>
        <dbReference type="RuleBase" id="RU361188"/>
    </source>
</evidence>
<keyword evidence="8" id="KW-1185">Reference proteome</keyword>
<dbReference type="InterPro" id="IPR001139">
    <property type="entry name" value="Glyco_hydro_30"/>
</dbReference>
<evidence type="ECO:0000256" key="5">
    <source>
        <dbReference type="SAM" id="SignalP"/>
    </source>
</evidence>
<keyword evidence="2 5" id="KW-0732">Signal</keyword>
<feature type="chain" id="PRO_5043821919" description="Glycosyl hydrolase family 30 TIM-barrel domain-containing protein" evidence="5">
    <location>
        <begin position="19"/>
        <end position="605"/>
    </location>
</feature>
<dbReference type="Gene3D" id="3.20.20.80">
    <property type="entry name" value="Glycosidases"/>
    <property type="match status" value="1"/>
</dbReference>
<dbReference type="SUPFAM" id="SSF51445">
    <property type="entry name" value="(Trans)glycosidases"/>
    <property type="match status" value="1"/>
</dbReference>
<organism evidence="7 8">
    <name type="scientific">Cerrena zonata</name>
    <dbReference type="NCBI Taxonomy" id="2478898"/>
    <lineage>
        <taxon>Eukaryota</taxon>
        <taxon>Fungi</taxon>
        <taxon>Dikarya</taxon>
        <taxon>Basidiomycota</taxon>
        <taxon>Agaricomycotina</taxon>
        <taxon>Agaricomycetes</taxon>
        <taxon>Polyporales</taxon>
        <taxon>Cerrenaceae</taxon>
        <taxon>Cerrena</taxon>
    </lineage>
</organism>
<dbReference type="InterPro" id="IPR033453">
    <property type="entry name" value="Glyco_hydro_30_TIM-barrel"/>
</dbReference>
<dbReference type="Pfam" id="PF02055">
    <property type="entry name" value="Glyco_hydro_30"/>
    <property type="match status" value="1"/>
</dbReference>
<gene>
    <name evidence="7" type="ORF">QCA50_015347</name>
</gene>
<dbReference type="InterPro" id="IPR013780">
    <property type="entry name" value="Glyco_hydro_b"/>
</dbReference>
<evidence type="ECO:0000259" key="6">
    <source>
        <dbReference type="Pfam" id="PF02055"/>
    </source>
</evidence>
<evidence type="ECO:0000256" key="1">
    <source>
        <dbReference type="ARBA" id="ARBA00005382"/>
    </source>
</evidence>
<dbReference type="PANTHER" id="PTHR11069">
    <property type="entry name" value="GLUCOSYLCERAMIDASE"/>
    <property type="match status" value="1"/>
</dbReference>
<dbReference type="AlphaFoldDB" id="A0AAW0FPV4"/>
<name>A0AAW0FPV4_9APHY</name>
<reference evidence="7 8" key="1">
    <citation type="submission" date="2022-09" db="EMBL/GenBank/DDBJ databases">
        <authorList>
            <person name="Palmer J.M."/>
        </authorList>
    </citation>
    <scope>NUCLEOTIDE SEQUENCE [LARGE SCALE GENOMIC DNA]</scope>
    <source>
        <strain evidence="7 8">DSM 7382</strain>
    </source>
</reference>
<dbReference type="Gene3D" id="2.60.40.1180">
    <property type="entry name" value="Golgi alpha-mannosidase II"/>
    <property type="match status" value="1"/>
</dbReference>
<sequence>MRVLYVFSLSTLASPIVAQQIWDVWSTTWDRSKLFTYDNLGPNPINFVTPGPIGSADIVVNDAQQFQSVLGFGGSLTDSSAKLLNNLKNSNSGTYNTLLRYLFDPTDGANAAGLSYLRVPLGASDFSDTAYTYDDASGDTSLSQFNINKTPAYVFSVINDIRAINPYLKIHVLPWSPPGWMKDSNSINGGNFLAQFTNNMAQYLLKAVQGFQSKGIPIYAIGIQNEPQNSNPSYPTAKFSASQEAQVGLALRTLLNNNGFSSTKIIAYDHNWDGAGGYATQVMQQASSAFAGVSFHCYGGSVSNQDTFHNAFPDKEIYFTECSGTMGSDWWSDIKWNMDNIYIGAIQHNSRTALEWNIALDGNGQPELPSSNSCASPPCRGIVTISGNSYTPNQEFYSMAQASKAILPRDKNGPFGTRIGVTVGGTLSWALRVNAFVTGRVSSTDWLRYSIVVLNWDDSADTTWNPVPVKATIEFRGMQAAYTFPVGVTTLWWYAPKTSSLQANKFVNGINVTSSTDDTPTVQNVTVSGTTVTPGQGVSDQFNATSAFASFTPTATFQSSLLFTSMPSVPTVTESASATVSAAPQQSDSDNERRSLMFRLQRPAY</sequence>
<dbReference type="Proteomes" id="UP001385951">
    <property type="component" value="Unassembled WGS sequence"/>
</dbReference>
<feature type="signal peptide" evidence="5">
    <location>
        <begin position="1"/>
        <end position="18"/>
    </location>
</feature>
<proteinExistence type="inferred from homology"/>
<dbReference type="GO" id="GO:0004348">
    <property type="term" value="F:glucosylceramidase activity"/>
    <property type="evidence" value="ECO:0007669"/>
    <property type="project" value="InterPro"/>
</dbReference>
<protein>
    <recommendedName>
        <fullName evidence="6">Glycosyl hydrolase family 30 TIM-barrel domain-containing protein</fullName>
    </recommendedName>
</protein>
<dbReference type="InterPro" id="IPR017853">
    <property type="entry name" value="GH"/>
</dbReference>
<feature type="domain" description="Glycosyl hydrolase family 30 TIM-barrel" evidence="6">
    <location>
        <begin position="70"/>
        <end position="404"/>
    </location>
</feature>
<dbReference type="GO" id="GO:0016020">
    <property type="term" value="C:membrane"/>
    <property type="evidence" value="ECO:0007669"/>
    <property type="project" value="GOC"/>
</dbReference>
<evidence type="ECO:0000313" key="7">
    <source>
        <dbReference type="EMBL" id="KAK7681614.1"/>
    </source>
</evidence>
<evidence type="ECO:0000256" key="2">
    <source>
        <dbReference type="ARBA" id="ARBA00022729"/>
    </source>
</evidence>
<dbReference type="EMBL" id="JASBNA010000040">
    <property type="protein sequence ID" value="KAK7681614.1"/>
    <property type="molecule type" value="Genomic_DNA"/>
</dbReference>
<evidence type="ECO:0000256" key="3">
    <source>
        <dbReference type="ARBA" id="ARBA00022801"/>
    </source>
</evidence>
<evidence type="ECO:0000313" key="8">
    <source>
        <dbReference type="Proteomes" id="UP001385951"/>
    </source>
</evidence>
<comment type="caution">
    <text evidence="7">The sequence shown here is derived from an EMBL/GenBank/DDBJ whole genome shotgun (WGS) entry which is preliminary data.</text>
</comment>
<dbReference type="GO" id="GO:0006680">
    <property type="term" value="P:glucosylceramide catabolic process"/>
    <property type="evidence" value="ECO:0007669"/>
    <property type="project" value="TreeGrafter"/>
</dbReference>
<keyword evidence="3 4" id="KW-0378">Hydrolase</keyword>
<comment type="similarity">
    <text evidence="1 4">Belongs to the glycosyl hydrolase 30 family.</text>
</comment>
<dbReference type="PANTHER" id="PTHR11069:SF23">
    <property type="entry name" value="LYSOSOMAL ACID GLUCOSYLCERAMIDASE"/>
    <property type="match status" value="1"/>
</dbReference>
<keyword evidence="4" id="KW-0326">Glycosidase</keyword>